<dbReference type="GO" id="GO:0045717">
    <property type="term" value="P:negative regulation of fatty acid biosynthetic process"/>
    <property type="evidence" value="ECO:0007669"/>
    <property type="project" value="UniProtKB-ARBA"/>
</dbReference>
<evidence type="ECO:0000259" key="11">
    <source>
        <dbReference type="PROSITE" id="PS50011"/>
    </source>
</evidence>
<dbReference type="PROSITE" id="PS00108">
    <property type="entry name" value="PROTEIN_KINASE_ST"/>
    <property type="match status" value="1"/>
</dbReference>
<dbReference type="EMBL" id="CADCUV010000063">
    <property type="protein sequence ID" value="CAA9405601.1"/>
    <property type="molecule type" value="Genomic_DNA"/>
</dbReference>
<dbReference type="PROSITE" id="PS51178">
    <property type="entry name" value="PASTA"/>
    <property type="match status" value="2"/>
</dbReference>
<evidence type="ECO:0000256" key="4">
    <source>
        <dbReference type="ARBA" id="ARBA00022741"/>
    </source>
</evidence>
<dbReference type="InterPro" id="IPR000719">
    <property type="entry name" value="Prot_kinase_dom"/>
</dbReference>
<accession>A0A6J4P694</accession>
<evidence type="ECO:0000256" key="5">
    <source>
        <dbReference type="ARBA" id="ARBA00022777"/>
    </source>
</evidence>
<keyword evidence="3" id="KW-0808">Transferase</keyword>
<proteinExistence type="predicted"/>
<dbReference type="EC" id="2.7.11.1" evidence="1"/>
<keyword evidence="10" id="KW-0812">Transmembrane</keyword>
<dbReference type="SMART" id="SM00740">
    <property type="entry name" value="PASTA"/>
    <property type="match status" value="2"/>
</dbReference>
<evidence type="ECO:0000259" key="12">
    <source>
        <dbReference type="PROSITE" id="PS51178"/>
    </source>
</evidence>
<dbReference type="FunFam" id="1.10.510.10:FF:000021">
    <property type="entry name" value="Serine/threonine protein kinase"/>
    <property type="match status" value="1"/>
</dbReference>
<name>A0A6J4P694_9ACTN</name>
<dbReference type="CDD" id="cd14014">
    <property type="entry name" value="STKc_PknB_like"/>
    <property type="match status" value="1"/>
</dbReference>
<keyword evidence="2 13" id="KW-0723">Serine/threonine-protein kinase</keyword>
<dbReference type="InterPro" id="IPR011009">
    <property type="entry name" value="Kinase-like_dom_sf"/>
</dbReference>
<dbReference type="FunFam" id="3.30.200.20:FF:000035">
    <property type="entry name" value="Serine/threonine protein kinase Stk1"/>
    <property type="match status" value="1"/>
</dbReference>
<feature type="compositionally biased region" description="Pro residues" evidence="9">
    <location>
        <begin position="294"/>
        <end position="303"/>
    </location>
</feature>
<dbReference type="Gene3D" id="3.30.200.20">
    <property type="entry name" value="Phosphorylase Kinase, domain 1"/>
    <property type="match status" value="1"/>
</dbReference>
<evidence type="ECO:0000256" key="1">
    <source>
        <dbReference type="ARBA" id="ARBA00012513"/>
    </source>
</evidence>
<dbReference type="Gene3D" id="1.10.510.10">
    <property type="entry name" value="Transferase(Phosphotransferase) domain 1"/>
    <property type="match status" value="1"/>
</dbReference>
<keyword evidence="5 13" id="KW-0418">Kinase</keyword>
<dbReference type="GO" id="GO:0004674">
    <property type="term" value="F:protein serine/threonine kinase activity"/>
    <property type="evidence" value="ECO:0007669"/>
    <property type="project" value="UniProtKB-KW"/>
</dbReference>
<evidence type="ECO:0000256" key="8">
    <source>
        <dbReference type="ARBA" id="ARBA00048679"/>
    </source>
</evidence>
<dbReference type="Gene3D" id="3.30.10.20">
    <property type="match status" value="2"/>
</dbReference>
<dbReference type="PANTHER" id="PTHR43289:SF34">
    <property type="entry name" value="SERINE_THREONINE-PROTEIN KINASE YBDM-RELATED"/>
    <property type="match status" value="1"/>
</dbReference>
<dbReference type="SUPFAM" id="SSF56112">
    <property type="entry name" value="Protein kinase-like (PK-like)"/>
    <property type="match status" value="1"/>
</dbReference>
<feature type="domain" description="PASTA" evidence="12">
    <location>
        <begin position="434"/>
        <end position="501"/>
    </location>
</feature>
<dbReference type="SMART" id="SM00220">
    <property type="entry name" value="S_TKc"/>
    <property type="match status" value="1"/>
</dbReference>
<dbReference type="Pfam" id="PF00069">
    <property type="entry name" value="Pkinase"/>
    <property type="match status" value="1"/>
</dbReference>
<gene>
    <name evidence="13" type="ORF">AVDCRST_MAG22-1538</name>
</gene>
<keyword evidence="6" id="KW-0067">ATP-binding</keyword>
<evidence type="ECO:0000256" key="7">
    <source>
        <dbReference type="ARBA" id="ARBA00047899"/>
    </source>
</evidence>
<keyword evidence="4" id="KW-0547">Nucleotide-binding</keyword>
<dbReference type="AlphaFoldDB" id="A0A6J4P694"/>
<feature type="transmembrane region" description="Helical" evidence="10">
    <location>
        <begin position="318"/>
        <end position="338"/>
    </location>
</feature>
<evidence type="ECO:0000256" key="2">
    <source>
        <dbReference type="ARBA" id="ARBA00022527"/>
    </source>
</evidence>
<feature type="region of interest" description="Disordered" evidence="9">
    <location>
        <begin position="399"/>
        <end position="419"/>
    </location>
</feature>
<feature type="compositionally biased region" description="Basic and acidic residues" evidence="9">
    <location>
        <begin position="359"/>
        <end position="372"/>
    </location>
</feature>
<dbReference type="GO" id="GO:0005524">
    <property type="term" value="F:ATP binding"/>
    <property type="evidence" value="ECO:0007669"/>
    <property type="project" value="UniProtKB-KW"/>
</dbReference>
<evidence type="ECO:0000256" key="3">
    <source>
        <dbReference type="ARBA" id="ARBA00022679"/>
    </source>
</evidence>
<dbReference type="InterPro" id="IPR005543">
    <property type="entry name" value="PASTA_dom"/>
</dbReference>
<dbReference type="InterPro" id="IPR008271">
    <property type="entry name" value="Ser/Thr_kinase_AS"/>
</dbReference>
<comment type="catalytic activity">
    <reaction evidence="7">
        <text>L-threonyl-[protein] + ATP = O-phospho-L-threonyl-[protein] + ADP + H(+)</text>
        <dbReference type="Rhea" id="RHEA:46608"/>
        <dbReference type="Rhea" id="RHEA-COMP:11060"/>
        <dbReference type="Rhea" id="RHEA-COMP:11605"/>
        <dbReference type="ChEBI" id="CHEBI:15378"/>
        <dbReference type="ChEBI" id="CHEBI:30013"/>
        <dbReference type="ChEBI" id="CHEBI:30616"/>
        <dbReference type="ChEBI" id="CHEBI:61977"/>
        <dbReference type="ChEBI" id="CHEBI:456216"/>
        <dbReference type="EC" id="2.7.11.1"/>
    </reaction>
</comment>
<keyword evidence="10" id="KW-0472">Membrane</keyword>
<reference evidence="13" key="1">
    <citation type="submission" date="2020-02" db="EMBL/GenBank/DDBJ databases">
        <authorList>
            <person name="Meier V. D."/>
        </authorList>
    </citation>
    <scope>NUCLEOTIDE SEQUENCE</scope>
    <source>
        <strain evidence="13">AVDCRST_MAG22</strain>
    </source>
</reference>
<dbReference type="PROSITE" id="PS50011">
    <property type="entry name" value="PROTEIN_KINASE_DOM"/>
    <property type="match status" value="1"/>
</dbReference>
<comment type="catalytic activity">
    <reaction evidence="8">
        <text>L-seryl-[protein] + ATP = O-phospho-L-seryl-[protein] + ADP + H(+)</text>
        <dbReference type="Rhea" id="RHEA:17989"/>
        <dbReference type="Rhea" id="RHEA-COMP:9863"/>
        <dbReference type="Rhea" id="RHEA-COMP:11604"/>
        <dbReference type="ChEBI" id="CHEBI:15378"/>
        <dbReference type="ChEBI" id="CHEBI:29999"/>
        <dbReference type="ChEBI" id="CHEBI:30616"/>
        <dbReference type="ChEBI" id="CHEBI:83421"/>
        <dbReference type="ChEBI" id="CHEBI:456216"/>
        <dbReference type="EC" id="2.7.11.1"/>
    </reaction>
</comment>
<organism evidence="13">
    <name type="scientific">uncultured Rubrobacteraceae bacterium</name>
    <dbReference type="NCBI Taxonomy" id="349277"/>
    <lineage>
        <taxon>Bacteria</taxon>
        <taxon>Bacillati</taxon>
        <taxon>Actinomycetota</taxon>
        <taxon>Rubrobacteria</taxon>
        <taxon>Rubrobacterales</taxon>
        <taxon>Rubrobacteraceae</taxon>
        <taxon>environmental samples</taxon>
    </lineage>
</organism>
<dbReference type="PANTHER" id="PTHR43289">
    <property type="entry name" value="MITOGEN-ACTIVATED PROTEIN KINASE KINASE KINASE 20-RELATED"/>
    <property type="match status" value="1"/>
</dbReference>
<evidence type="ECO:0000256" key="10">
    <source>
        <dbReference type="SAM" id="Phobius"/>
    </source>
</evidence>
<dbReference type="Pfam" id="PF03793">
    <property type="entry name" value="PASTA"/>
    <property type="match status" value="2"/>
</dbReference>
<sequence length="511" mass="53301">MGRTLVDDRYELRALAGSGGMADVFLAYDRVLDRDVALKLLKDRYASDEDFVERFRREARSAAALSSPFIVPVFDRGETEDGAYYIAMEYLPGGTLEDRIARAGRLSPREAVEVAVQVAEALQAAHERSVVHRDVKPGNVLMTRAGHAKVADFGIARAAEATTISEPGDILGSAKYMSPEQAAGDRVGPASDLYSLGVVLYEMLTGSVPFAVAIPADVPAEHAKGPPRRPSEANPGVPEVLDALVVRLLSANPKDRYSGSAELLGELGRVRNGLPPTVPSPNEATTAALGSPMAPAPDPPKSAPPASAGTTHGRRSSWILAAFVSLIAVLGVAGWMLLRDPGVSGEPGAAGGAPGEPPKAGERARSGPKEAEVPAVEGLAAQEARERLEEAGFEVEVRYREGPEESSGKVLEQSVAGGKGAKEGSGILLTVGEGPGAVETPNLVGLTYLEAEDELERAGLLLGGVEEAPSETVPAGVIVGQDPVPGTNLDPRSYVRLTTSVGPPGETTYGY</sequence>
<dbReference type="CDD" id="cd06577">
    <property type="entry name" value="PASTA_pknB"/>
    <property type="match status" value="2"/>
</dbReference>
<feature type="domain" description="Protein kinase" evidence="11">
    <location>
        <begin position="10"/>
        <end position="278"/>
    </location>
</feature>
<evidence type="ECO:0000256" key="6">
    <source>
        <dbReference type="ARBA" id="ARBA00022840"/>
    </source>
</evidence>
<protein>
    <recommendedName>
        <fullName evidence="1">non-specific serine/threonine protein kinase</fullName>
        <ecNumber evidence="1">2.7.11.1</ecNumber>
    </recommendedName>
</protein>
<feature type="region of interest" description="Disordered" evidence="9">
    <location>
        <begin position="346"/>
        <end position="373"/>
    </location>
</feature>
<keyword evidence="10" id="KW-1133">Transmembrane helix</keyword>
<feature type="domain" description="PASTA" evidence="12">
    <location>
        <begin position="367"/>
        <end position="433"/>
    </location>
</feature>
<feature type="region of interest" description="Disordered" evidence="9">
    <location>
        <begin position="270"/>
        <end position="312"/>
    </location>
</feature>
<evidence type="ECO:0000313" key="13">
    <source>
        <dbReference type="EMBL" id="CAA9405601.1"/>
    </source>
</evidence>
<evidence type="ECO:0000256" key="9">
    <source>
        <dbReference type="SAM" id="MobiDB-lite"/>
    </source>
</evidence>